<dbReference type="AlphaFoldDB" id="A0A517W4T0"/>
<name>A0A517W4T0_9PLAN</name>
<dbReference type="Pfam" id="PF01244">
    <property type="entry name" value="Peptidase_M19"/>
    <property type="match status" value="1"/>
</dbReference>
<dbReference type="PROSITE" id="PS51365">
    <property type="entry name" value="RENAL_DIPEPTIDASE_2"/>
    <property type="match status" value="1"/>
</dbReference>
<gene>
    <name evidence="1" type="ORF">V144x_57720</name>
</gene>
<dbReference type="EMBL" id="CP037920">
    <property type="protein sequence ID" value="QDU00259.1"/>
    <property type="molecule type" value="Genomic_DNA"/>
</dbReference>
<sequence>MKNPVNRRSFLGTSLGIAATSLGAAKTSNLTAAEKEVTATKTPVKPKPIQNETILHARKVALEILKPTPKQLEHGLKLHADSLVFDAYGFAPRAAVDGDQLAAAIKKHASSAELKDLREDMSMTRCVTDPAEQREFKEAFDAAGVTCVFQNAGEEGQDPLRLIKRLARFTYTTDMLSDFVSKAVTPDDILQAKQDGRHCLYLTGNGVPLTQQWVTTTDEMKYMRIFYQLGIRMMHMTYNRRNMLGDGCAEPANAGLSDFGREVAAEMNRLGIIPDVAHSGWQTSLETAQVSKRPVVASHTTCNTLHHHIRSKPDNVIKAIADTGGLIGICCIPRYLGGKGDISALLDQIDYVVKKFGIDHVAIGTDVSYTSRNSALENKKIPRTPRSRKPWRSLWPADPFVETPEMRTSIAWTNWPLFTVGLVQRGYSDTDVQKIIGGNILRVCQQSFS</sequence>
<dbReference type="Gene3D" id="3.20.20.140">
    <property type="entry name" value="Metal-dependent hydrolases"/>
    <property type="match status" value="1"/>
</dbReference>
<proteinExistence type="predicted"/>
<reference evidence="1 2" key="1">
    <citation type="submission" date="2019-03" db="EMBL/GenBank/DDBJ databases">
        <title>Deep-cultivation of Planctomycetes and their phenomic and genomic characterization uncovers novel biology.</title>
        <authorList>
            <person name="Wiegand S."/>
            <person name="Jogler M."/>
            <person name="Boedeker C."/>
            <person name="Pinto D."/>
            <person name="Vollmers J."/>
            <person name="Rivas-Marin E."/>
            <person name="Kohn T."/>
            <person name="Peeters S.H."/>
            <person name="Heuer A."/>
            <person name="Rast P."/>
            <person name="Oberbeckmann S."/>
            <person name="Bunk B."/>
            <person name="Jeske O."/>
            <person name="Meyerdierks A."/>
            <person name="Storesund J.E."/>
            <person name="Kallscheuer N."/>
            <person name="Luecker S."/>
            <person name="Lage O.M."/>
            <person name="Pohl T."/>
            <person name="Merkel B.J."/>
            <person name="Hornburger P."/>
            <person name="Mueller R.-W."/>
            <person name="Bruemmer F."/>
            <person name="Labrenz M."/>
            <person name="Spormann A.M."/>
            <person name="Op den Camp H."/>
            <person name="Overmann J."/>
            <person name="Amann R."/>
            <person name="Jetten M.S.M."/>
            <person name="Mascher T."/>
            <person name="Medema M.H."/>
            <person name="Devos D.P."/>
            <person name="Kaster A.-K."/>
            <person name="Ovreas L."/>
            <person name="Rohde M."/>
            <person name="Galperin M.Y."/>
            <person name="Jogler C."/>
        </authorList>
    </citation>
    <scope>NUCLEOTIDE SEQUENCE [LARGE SCALE GENOMIC DNA]</scope>
    <source>
        <strain evidence="1 2">V144</strain>
    </source>
</reference>
<dbReference type="Proteomes" id="UP000318704">
    <property type="component" value="Chromosome"/>
</dbReference>
<dbReference type="PANTHER" id="PTHR10443:SF12">
    <property type="entry name" value="DIPEPTIDASE"/>
    <property type="match status" value="1"/>
</dbReference>
<dbReference type="PANTHER" id="PTHR10443">
    <property type="entry name" value="MICROSOMAL DIPEPTIDASE"/>
    <property type="match status" value="1"/>
</dbReference>
<dbReference type="GO" id="GO:0070573">
    <property type="term" value="F:metallodipeptidase activity"/>
    <property type="evidence" value="ECO:0007669"/>
    <property type="project" value="InterPro"/>
</dbReference>
<dbReference type="InterPro" id="IPR008257">
    <property type="entry name" value="Pept_M19"/>
</dbReference>
<dbReference type="SUPFAM" id="SSF51556">
    <property type="entry name" value="Metallo-dependent hydrolases"/>
    <property type="match status" value="1"/>
</dbReference>
<dbReference type="PROSITE" id="PS51318">
    <property type="entry name" value="TAT"/>
    <property type="match status" value="1"/>
</dbReference>
<protein>
    <submittedName>
        <fullName evidence="1">Membrane dipeptidase (Peptidase family M19)</fullName>
    </submittedName>
</protein>
<dbReference type="InterPro" id="IPR032466">
    <property type="entry name" value="Metal_Hydrolase"/>
</dbReference>
<dbReference type="KEGG" id="gaw:V144x_57720"/>
<organism evidence="1 2">
    <name type="scientific">Gimesia aquarii</name>
    <dbReference type="NCBI Taxonomy" id="2527964"/>
    <lineage>
        <taxon>Bacteria</taxon>
        <taxon>Pseudomonadati</taxon>
        <taxon>Planctomycetota</taxon>
        <taxon>Planctomycetia</taxon>
        <taxon>Planctomycetales</taxon>
        <taxon>Planctomycetaceae</taxon>
        <taxon>Gimesia</taxon>
    </lineage>
</organism>
<evidence type="ECO:0000313" key="2">
    <source>
        <dbReference type="Proteomes" id="UP000318704"/>
    </source>
</evidence>
<dbReference type="InterPro" id="IPR006311">
    <property type="entry name" value="TAT_signal"/>
</dbReference>
<dbReference type="RefSeq" id="WP_144990460.1">
    <property type="nucleotide sequence ID" value="NZ_CP037920.1"/>
</dbReference>
<evidence type="ECO:0000313" key="1">
    <source>
        <dbReference type="EMBL" id="QDU00259.1"/>
    </source>
</evidence>
<accession>A0A517W4T0</accession>
<dbReference type="GO" id="GO:0006508">
    <property type="term" value="P:proteolysis"/>
    <property type="evidence" value="ECO:0007669"/>
    <property type="project" value="InterPro"/>
</dbReference>